<sequence length="167" mass="19421">MFVIEVNERLSNELGDSLQHTSVSKDVKNIYRWDMCLVTVKQRKCVIIVNKETGLNLTLFDLRQAQFENMSHVLRGSLKQLFQLLEMKSSITEHMLKEAEEIEYLPLGDEEPSGMVKAVQQSVEKMVTGLDYEEIDAVHINLRNNREMNCESLKGRTPYETFVNYFQ</sequence>
<dbReference type="RefSeq" id="WP_244711711.1">
    <property type="nucleotide sequence ID" value="NZ_CP095073.1"/>
</dbReference>
<keyword evidence="3" id="KW-1185">Reference proteome</keyword>
<reference evidence="2 3" key="1">
    <citation type="submission" date="2022-04" db="EMBL/GenBank/DDBJ databases">
        <title>Halobacillus sp. isolated from saltern.</title>
        <authorList>
            <person name="Won M."/>
            <person name="Lee C.-M."/>
            <person name="Woen H.-Y."/>
            <person name="Kwon S.-W."/>
        </authorList>
    </citation>
    <scope>NUCLEOTIDE SEQUENCE [LARGE SCALE GENOMIC DNA]</scope>
    <source>
        <strain evidence="2 3">SSBR10-3</strain>
    </source>
</reference>
<gene>
    <name evidence="2" type="ORF">MUN89_04335</name>
</gene>
<dbReference type="Pfam" id="PF22016">
    <property type="entry name" value="DUF6933"/>
    <property type="match status" value="1"/>
</dbReference>
<organism evidence="2 3">
    <name type="scientific">Halobacillus salinarum</name>
    <dbReference type="NCBI Taxonomy" id="2932257"/>
    <lineage>
        <taxon>Bacteria</taxon>
        <taxon>Bacillati</taxon>
        <taxon>Bacillota</taxon>
        <taxon>Bacilli</taxon>
        <taxon>Bacillales</taxon>
        <taxon>Bacillaceae</taxon>
        <taxon>Halobacillus</taxon>
    </lineage>
</organism>
<dbReference type="Proteomes" id="UP000831787">
    <property type="component" value="Chromosome"/>
</dbReference>
<accession>A0ABY4ELY5</accession>
<dbReference type="EMBL" id="CP095073">
    <property type="protein sequence ID" value="UOQ45184.1"/>
    <property type="molecule type" value="Genomic_DNA"/>
</dbReference>
<evidence type="ECO:0000313" key="3">
    <source>
        <dbReference type="Proteomes" id="UP000831787"/>
    </source>
</evidence>
<evidence type="ECO:0000259" key="1">
    <source>
        <dbReference type="Pfam" id="PF22016"/>
    </source>
</evidence>
<protein>
    <recommendedName>
        <fullName evidence="1">DUF6933 domain-containing protein</fullName>
    </recommendedName>
</protein>
<evidence type="ECO:0000313" key="2">
    <source>
        <dbReference type="EMBL" id="UOQ45184.1"/>
    </source>
</evidence>
<dbReference type="InterPro" id="IPR053864">
    <property type="entry name" value="DUF6933"/>
</dbReference>
<proteinExistence type="predicted"/>
<name>A0ABY4ELY5_9BACI</name>
<feature type="domain" description="DUF6933" evidence="1">
    <location>
        <begin position="11"/>
        <end position="159"/>
    </location>
</feature>